<sequence length="223" mass="24421">MATAFRATASGYRADLQKHERRLLSTLCADVAEILERRAQEIASQAEEGSRADAQPQTGEDHEADSLFAHFSAELAGLDSQAPLPPPADPVAQRLLPAASEDPDDAEQLRRLTESSLRESHLADLRTARMLLESAPLSVPEAASASFGRALNAVRLTLATRLGIETEDDAAQVHRRGAGQQPEDAQQFMAEVYTFITWWQESLFEAMLEHLPESTDDEEGADQ</sequence>
<proteinExistence type="predicted"/>
<keyword evidence="3" id="KW-1185">Reference proteome</keyword>
<gene>
    <name evidence="2" type="ORF">RIL96_08135</name>
</gene>
<dbReference type="Proteomes" id="UP001251870">
    <property type="component" value="Unassembled WGS sequence"/>
</dbReference>
<accession>A0ABU2DSQ2</accession>
<feature type="region of interest" description="Disordered" evidence="1">
    <location>
        <begin position="42"/>
        <end position="61"/>
    </location>
</feature>
<protein>
    <submittedName>
        <fullName evidence="2">DUF2017 family protein</fullName>
    </submittedName>
</protein>
<organism evidence="2 3">
    <name type="scientific">Nesterenkonia aerolata</name>
    <dbReference type="NCBI Taxonomy" id="3074079"/>
    <lineage>
        <taxon>Bacteria</taxon>
        <taxon>Bacillati</taxon>
        <taxon>Actinomycetota</taxon>
        <taxon>Actinomycetes</taxon>
        <taxon>Micrococcales</taxon>
        <taxon>Micrococcaceae</taxon>
        <taxon>Nesterenkonia</taxon>
    </lineage>
</organism>
<dbReference type="InterPro" id="IPR018561">
    <property type="entry name" value="AosR"/>
</dbReference>
<name>A0ABU2DSQ2_9MICC</name>
<reference evidence="2 3" key="1">
    <citation type="submission" date="2023-09" db="EMBL/GenBank/DDBJ databases">
        <title>Description of three actinobacteria isolated from air of manufacturing shop in a pharmaceutical factory.</title>
        <authorList>
            <person name="Zhang D.-F."/>
        </authorList>
    </citation>
    <scope>NUCLEOTIDE SEQUENCE [LARGE SCALE GENOMIC DNA]</scope>
    <source>
        <strain evidence="2 3">LY-0111</strain>
    </source>
</reference>
<dbReference type="RefSeq" id="WP_310548519.1">
    <property type="nucleotide sequence ID" value="NZ_JAVKGR010000008.1"/>
</dbReference>
<dbReference type="EMBL" id="JAVKGR010000008">
    <property type="protein sequence ID" value="MDR8019532.1"/>
    <property type="molecule type" value="Genomic_DNA"/>
</dbReference>
<evidence type="ECO:0000256" key="1">
    <source>
        <dbReference type="SAM" id="MobiDB-lite"/>
    </source>
</evidence>
<evidence type="ECO:0000313" key="2">
    <source>
        <dbReference type="EMBL" id="MDR8019532.1"/>
    </source>
</evidence>
<dbReference type="Pfam" id="PF09438">
    <property type="entry name" value="DUF2017"/>
    <property type="match status" value="1"/>
</dbReference>
<comment type="caution">
    <text evidence="2">The sequence shown here is derived from an EMBL/GenBank/DDBJ whole genome shotgun (WGS) entry which is preliminary data.</text>
</comment>
<evidence type="ECO:0000313" key="3">
    <source>
        <dbReference type="Proteomes" id="UP001251870"/>
    </source>
</evidence>